<dbReference type="Proteomes" id="UP001233999">
    <property type="component" value="Unassembled WGS sequence"/>
</dbReference>
<dbReference type="GO" id="GO:0050660">
    <property type="term" value="F:flavin adenine dinucleotide binding"/>
    <property type="evidence" value="ECO:0007669"/>
    <property type="project" value="InterPro"/>
</dbReference>
<proteinExistence type="inferred from homology"/>
<feature type="domain" description="Glucose-methanol-choline oxidoreductase C-terminal" evidence="2">
    <location>
        <begin position="78"/>
        <end position="220"/>
    </location>
</feature>
<name>A0AAD7ZSV9_DIPPU</name>
<dbReference type="Gene3D" id="3.30.560.10">
    <property type="entry name" value="Glucose Oxidase, domain 3"/>
    <property type="match status" value="1"/>
</dbReference>
<dbReference type="InterPro" id="IPR012132">
    <property type="entry name" value="GMC_OxRdtase"/>
</dbReference>
<dbReference type="SUPFAM" id="SSF54373">
    <property type="entry name" value="FAD-linked reductases, C-terminal domain"/>
    <property type="match status" value="1"/>
</dbReference>
<evidence type="ECO:0000313" key="3">
    <source>
        <dbReference type="EMBL" id="KAJ9586299.1"/>
    </source>
</evidence>
<organism evidence="3 4">
    <name type="scientific">Diploptera punctata</name>
    <name type="common">Pacific beetle cockroach</name>
    <dbReference type="NCBI Taxonomy" id="6984"/>
    <lineage>
        <taxon>Eukaryota</taxon>
        <taxon>Metazoa</taxon>
        <taxon>Ecdysozoa</taxon>
        <taxon>Arthropoda</taxon>
        <taxon>Hexapoda</taxon>
        <taxon>Insecta</taxon>
        <taxon>Pterygota</taxon>
        <taxon>Neoptera</taxon>
        <taxon>Polyneoptera</taxon>
        <taxon>Dictyoptera</taxon>
        <taxon>Blattodea</taxon>
        <taxon>Blaberoidea</taxon>
        <taxon>Blaberidae</taxon>
        <taxon>Diplopterinae</taxon>
        <taxon>Diploptera</taxon>
    </lineage>
</organism>
<dbReference type="PANTHER" id="PTHR11552">
    <property type="entry name" value="GLUCOSE-METHANOL-CHOLINE GMC OXIDOREDUCTASE"/>
    <property type="match status" value="1"/>
</dbReference>
<dbReference type="PANTHER" id="PTHR11552:SF154">
    <property type="entry name" value="FI04917P"/>
    <property type="match status" value="1"/>
</dbReference>
<comment type="similarity">
    <text evidence="1">Belongs to the GMC oxidoreductase family.</text>
</comment>
<dbReference type="SUPFAM" id="SSF51905">
    <property type="entry name" value="FAD/NAD(P)-binding domain"/>
    <property type="match status" value="1"/>
</dbReference>
<reference evidence="3" key="2">
    <citation type="submission" date="2023-05" db="EMBL/GenBank/DDBJ databases">
        <authorList>
            <person name="Fouks B."/>
        </authorList>
    </citation>
    <scope>NUCLEOTIDE SEQUENCE</scope>
    <source>
        <strain evidence="3">Stay&amp;Tobe</strain>
        <tissue evidence="3">Testes</tissue>
    </source>
</reference>
<dbReference type="InterPro" id="IPR007867">
    <property type="entry name" value="GMC_OxRtase_C"/>
</dbReference>
<reference evidence="3" key="1">
    <citation type="journal article" date="2023" name="IScience">
        <title>Live-bearing cockroach genome reveals convergent evolutionary mechanisms linked to viviparity in insects and beyond.</title>
        <authorList>
            <person name="Fouks B."/>
            <person name="Harrison M.C."/>
            <person name="Mikhailova A.A."/>
            <person name="Marchal E."/>
            <person name="English S."/>
            <person name="Carruthers M."/>
            <person name="Jennings E.C."/>
            <person name="Chiamaka E.L."/>
            <person name="Frigard R.A."/>
            <person name="Pippel M."/>
            <person name="Attardo G.M."/>
            <person name="Benoit J.B."/>
            <person name="Bornberg-Bauer E."/>
            <person name="Tobe S.S."/>
        </authorList>
    </citation>
    <scope>NUCLEOTIDE SEQUENCE</scope>
    <source>
        <strain evidence="3">Stay&amp;Tobe</strain>
    </source>
</reference>
<gene>
    <name evidence="3" type="ORF">L9F63_020062</name>
</gene>
<sequence length="247" mass="28065">MYKNIKLQEKDLFRQQEPLQISVFAQTEYAESKYVPDVQMSFDAVSVQDFISNPQLEPNVQPLAYYDAINVRPIVLQPRSRGRVILNDTDPIWGPPLIFPNYFGEYPDLYVLVSGIRMALKTLYTEPFRHVGAALVAKPVPECAHIEFATDDYWMCLAIYYTATIYHPVGTCKMGPPHDPEAVVDPHLKVHGIKNLRVIDASIMPKITRGNTNAPTIMIAEKGSDLIKYKWAEISIECRNKNCHVPT</sequence>
<feature type="non-terminal residue" evidence="3">
    <location>
        <position position="247"/>
    </location>
</feature>
<protein>
    <recommendedName>
        <fullName evidence="2">Glucose-methanol-choline oxidoreductase C-terminal domain-containing protein</fullName>
    </recommendedName>
</protein>
<dbReference type="EMBL" id="JASPKZ010007175">
    <property type="protein sequence ID" value="KAJ9586299.1"/>
    <property type="molecule type" value="Genomic_DNA"/>
</dbReference>
<evidence type="ECO:0000259" key="2">
    <source>
        <dbReference type="Pfam" id="PF05199"/>
    </source>
</evidence>
<dbReference type="AlphaFoldDB" id="A0AAD7ZSV9"/>
<dbReference type="Gene3D" id="3.50.50.60">
    <property type="entry name" value="FAD/NAD(P)-binding domain"/>
    <property type="match status" value="1"/>
</dbReference>
<dbReference type="GO" id="GO:0016614">
    <property type="term" value="F:oxidoreductase activity, acting on CH-OH group of donors"/>
    <property type="evidence" value="ECO:0007669"/>
    <property type="project" value="InterPro"/>
</dbReference>
<keyword evidence="4" id="KW-1185">Reference proteome</keyword>
<accession>A0AAD7ZSV9</accession>
<dbReference type="InterPro" id="IPR036188">
    <property type="entry name" value="FAD/NAD-bd_sf"/>
</dbReference>
<dbReference type="Pfam" id="PF05199">
    <property type="entry name" value="GMC_oxred_C"/>
    <property type="match status" value="1"/>
</dbReference>
<comment type="caution">
    <text evidence="3">The sequence shown here is derived from an EMBL/GenBank/DDBJ whole genome shotgun (WGS) entry which is preliminary data.</text>
</comment>
<evidence type="ECO:0000256" key="1">
    <source>
        <dbReference type="ARBA" id="ARBA00010790"/>
    </source>
</evidence>
<evidence type="ECO:0000313" key="4">
    <source>
        <dbReference type="Proteomes" id="UP001233999"/>
    </source>
</evidence>